<dbReference type="EMBL" id="PFWS01000005">
    <property type="protein sequence ID" value="PJA47690.1"/>
    <property type="molecule type" value="Genomic_DNA"/>
</dbReference>
<protein>
    <submittedName>
        <fullName evidence="1">Uncharacterized protein</fullName>
    </submittedName>
</protein>
<sequence length="146" mass="16419">MLPKQVSEFFHGAPSAVSECPFCHTTYVHTKIHLLWQEGGKHFLHLHCQKCAHAVLALLFSQQMGASFIGILTDLTFEDALALSSKKSISLDMVLNMHICLQEKASESNFFSLLVKESTHTRTKLKSKIDRKKRNGHNNAVLSLPF</sequence>
<organism evidence="1 2">
    <name type="scientific">Candidatus Uhrbacteria bacterium CG_4_9_14_3_um_filter_36_7</name>
    <dbReference type="NCBI Taxonomy" id="1975033"/>
    <lineage>
        <taxon>Bacteria</taxon>
        <taxon>Candidatus Uhriibacteriota</taxon>
    </lineage>
</organism>
<evidence type="ECO:0000313" key="1">
    <source>
        <dbReference type="EMBL" id="PJA47690.1"/>
    </source>
</evidence>
<name>A0A2M7XIR9_9BACT</name>
<reference evidence="2" key="1">
    <citation type="submission" date="2017-09" db="EMBL/GenBank/DDBJ databases">
        <title>Depth-based differentiation of microbial function through sediment-hosted aquifers and enrichment of novel symbionts in the deep terrestrial subsurface.</title>
        <authorList>
            <person name="Probst A.J."/>
            <person name="Ladd B."/>
            <person name="Jarett J.K."/>
            <person name="Geller-Mcgrath D.E."/>
            <person name="Sieber C.M.K."/>
            <person name="Emerson J.B."/>
            <person name="Anantharaman K."/>
            <person name="Thomas B.C."/>
            <person name="Malmstrom R."/>
            <person name="Stieglmeier M."/>
            <person name="Klingl A."/>
            <person name="Woyke T."/>
            <person name="Ryan C.M."/>
            <person name="Banfield J.F."/>
        </authorList>
    </citation>
    <scope>NUCLEOTIDE SEQUENCE [LARGE SCALE GENOMIC DNA]</scope>
</reference>
<gene>
    <name evidence="1" type="ORF">CO172_00315</name>
</gene>
<evidence type="ECO:0000313" key="2">
    <source>
        <dbReference type="Proteomes" id="UP000229749"/>
    </source>
</evidence>
<dbReference type="Proteomes" id="UP000229749">
    <property type="component" value="Unassembled WGS sequence"/>
</dbReference>
<dbReference type="AlphaFoldDB" id="A0A2M7XIR9"/>
<accession>A0A2M7XIR9</accession>
<proteinExistence type="predicted"/>
<comment type="caution">
    <text evidence="1">The sequence shown here is derived from an EMBL/GenBank/DDBJ whole genome shotgun (WGS) entry which is preliminary data.</text>
</comment>